<dbReference type="GO" id="GO:0080120">
    <property type="term" value="P:CAAX-box protein maturation"/>
    <property type="evidence" value="ECO:0007669"/>
    <property type="project" value="UniProtKB-ARBA"/>
</dbReference>
<feature type="transmembrane region" description="Helical" evidence="1">
    <location>
        <begin position="226"/>
        <end position="243"/>
    </location>
</feature>
<evidence type="ECO:0000313" key="4">
    <source>
        <dbReference type="Proteomes" id="UP000077857"/>
    </source>
</evidence>
<sequence>MRGLASALAPLLLLVMLAMLASLLGYAVLKLVGDVLPLAKIVSKITLVLLLLSVFLFKKYLDLSWADLGFAPWLQFIGQAGRGFALSLVTLLPVLLMLYLLQVHVWDDSRVWTWQMFAGKALLALLLAMLIAVGEELLFRGLLLSGLRRQMPLYAAMFASSLYYAALHFLKSSTPVTYADLTPLSGLPLLSEAFANWLNPAIGSAFAALFAVGLFLAVLRSRKVQGLGWSIGCHAGWVWQIKLSRDLYNVNLQADSVYLVNTYYDGVIGPLVAAWLMLVLVGYGVYARYLRSR</sequence>
<comment type="caution">
    <text evidence="3">The sequence shown here is derived from an EMBL/GenBank/DDBJ whole genome shotgun (WGS) entry which is preliminary data.</text>
</comment>
<dbReference type="Proteomes" id="UP000077857">
    <property type="component" value="Unassembled WGS sequence"/>
</dbReference>
<dbReference type="OrthoDB" id="7057423at2"/>
<dbReference type="Pfam" id="PF02517">
    <property type="entry name" value="Rce1-like"/>
    <property type="match status" value="1"/>
</dbReference>
<keyword evidence="1" id="KW-0472">Membrane</keyword>
<name>A0A177N9R8_9GAMM</name>
<accession>A0A177N9R8</accession>
<evidence type="ECO:0000259" key="2">
    <source>
        <dbReference type="Pfam" id="PF02517"/>
    </source>
</evidence>
<feature type="transmembrane region" description="Helical" evidence="1">
    <location>
        <begin position="82"/>
        <end position="101"/>
    </location>
</feature>
<dbReference type="RefSeq" id="WP_064040941.1">
    <property type="nucleotide sequence ID" value="NZ_LUUJ01000086.1"/>
</dbReference>
<protein>
    <submittedName>
        <fullName evidence="3">Abortive infection protein</fullName>
    </submittedName>
</protein>
<feature type="transmembrane region" description="Helical" evidence="1">
    <location>
        <begin position="151"/>
        <end position="170"/>
    </location>
</feature>
<dbReference type="GO" id="GO:0004175">
    <property type="term" value="F:endopeptidase activity"/>
    <property type="evidence" value="ECO:0007669"/>
    <property type="project" value="UniProtKB-ARBA"/>
</dbReference>
<evidence type="ECO:0000313" key="3">
    <source>
        <dbReference type="EMBL" id="OAI14768.1"/>
    </source>
</evidence>
<feature type="domain" description="CAAX prenyl protease 2/Lysostaphin resistance protein A-like" evidence="2">
    <location>
        <begin position="121"/>
        <end position="238"/>
    </location>
</feature>
<dbReference type="InterPro" id="IPR003675">
    <property type="entry name" value="Rce1/LyrA-like_dom"/>
</dbReference>
<feature type="transmembrane region" description="Helical" evidence="1">
    <location>
        <begin position="121"/>
        <end position="139"/>
    </location>
</feature>
<evidence type="ECO:0000256" key="1">
    <source>
        <dbReference type="SAM" id="Phobius"/>
    </source>
</evidence>
<proteinExistence type="predicted"/>
<gene>
    <name evidence="3" type="ORF">A1507_00740</name>
</gene>
<feature type="transmembrane region" description="Helical" evidence="1">
    <location>
        <begin position="41"/>
        <end position="61"/>
    </location>
</feature>
<organism evidence="3 4">
    <name type="scientific">Methylomonas koyamae</name>
    <dbReference type="NCBI Taxonomy" id="702114"/>
    <lineage>
        <taxon>Bacteria</taxon>
        <taxon>Pseudomonadati</taxon>
        <taxon>Pseudomonadota</taxon>
        <taxon>Gammaproteobacteria</taxon>
        <taxon>Methylococcales</taxon>
        <taxon>Methylococcaceae</taxon>
        <taxon>Methylomonas</taxon>
    </lineage>
</organism>
<feature type="transmembrane region" description="Helical" evidence="1">
    <location>
        <begin position="263"/>
        <end position="286"/>
    </location>
</feature>
<keyword evidence="1" id="KW-0812">Transmembrane</keyword>
<feature type="transmembrane region" description="Helical" evidence="1">
    <location>
        <begin position="197"/>
        <end position="219"/>
    </location>
</feature>
<keyword evidence="1" id="KW-1133">Transmembrane helix</keyword>
<dbReference type="AlphaFoldDB" id="A0A177N9R8"/>
<dbReference type="EMBL" id="LUUJ01000086">
    <property type="protein sequence ID" value="OAI14768.1"/>
    <property type="molecule type" value="Genomic_DNA"/>
</dbReference>
<reference evidence="3 4" key="1">
    <citation type="submission" date="2016-03" db="EMBL/GenBank/DDBJ databases">
        <authorList>
            <person name="Ploux O."/>
        </authorList>
    </citation>
    <scope>NUCLEOTIDE SEQUENCE [LARGE SCALE GENOMIC DNA]</scope>
    <source>
        <strain evidence="3 4">R-45378</strain>
    </source>
</reference>